<evidence type="ECO:0000256" key="4">
    <source>
        <dbReference type="ARBA" id="ARBA00022782"/>
    </source>
</evidence>
<evidence type="ECO:0000259" key="10">
    <source>
        <dbReference type="PROSITE" id="PS50821"/>
    </source>
</evidence>
<accession>A0A9W2YFC9</accession>
<dbReference type="SUPFAM" id="SSF101690">
    <property type="entry name" value="PAZ domain"/>
    <property type="match status" value="1"/>
</dbReference>
<dbReference type="GeneID" id="106073278"/>
<gene>
    <name evidence="13" type="primary">LOC106073278</name>
</gene>
<dbReference type="PANTHER" id="PTHR22891">
    <property type="entry name" value="EUKARYOTIC TRANSLATION INITIATION FACTOR 2C"/>
    <property type="match status" value="1"/>
</dbReference>
<keyword evidence="12" id="KW-1185">Reference proteome</keyword>
<keyword evidence="9" id="KW-0732">Signal</keyword>
<name>A0A9W2YFC9_BIOGL</name>
<dbReference type="GO" id="GO:0031047">
    <property type="term" value="P:regulatory ncRNA-mediated gene silencing"/>
    <property type="evidence" value="ECO:0007669"/>
    <property type="project" value="UniProtKB-KW"/>
</dbReference>
<dbReference type="FunFam" id="2.170.260.10:FF:000003">
    <property type="entry name" value="Piwi-like RNA-mediated gene silencing 2"/>
    <property type="match status" value="1"/>
</dbReference>
<dbReference type="Gene3D" id="3.40.50.2300">
    <property type="match status" value="1"/>
</dbReference>
<feature type="compositionally biased region" description="Gly residues" evidence="8">
    <location>
        <begin position="100"/>
        <end position="110"/>
    </location>
</feature>
<dbReference type="SMART" id="SM00949">
    <property type="entry name" value="PAZ"/>
    <property type="match status" value="1"/>
</dbReference>
<dbReference type="CDD" id="cd02845">
    <property type="entry name" value="PAZ_piwi_like"/>
    <property type="match status" value="1"/>
</dbReference>
<evidence type="ECO:0000256" key="9">
    <source>
        <dbReference type="SAM" id="SignalP"/>
    </source>
</evidence>
<dbReference type="InterPro" id="IPR003100">
    <property type="entry name" value="PAZ_dom"/>
</dbReference>
<dbReference type="OMA" id="IVHYHVD"/>
<dbReference type="GO" id="GO:0003723">
    <property type="term" value="F:RNA binding"/>
    <property type="evidence" value="ECO:0007669"/>
    <property type="project" value="UniProtKB-KW"/>
</dbReference>
<keyword evidence="6" id="KW-0943">RNA-mediated gene silencing</keyword>
<keyword evidence="4" id="KW-0221">Differentiation</keyword>
<comment type="subcellular location">
    <subcellularLocation>
        <location evidence="1">Cytoplasm</location>
    </subcellularLocation>
</comment>
<dbReference type="FunFam" id="3.30.420.10:FF:000014">
    <property type="entry name" value="Piwi-like RNA-mediated gene silencing 1"/>
    <property type="match status" value="1"/>
</dbReference>
<evidence type="ECO:0000256" key="3">
    <source>
        <dbReference type="ARBA" id="ARBA00022490"/>
    </source>
</evidence>
<dbReference type="Pfam" id="PF02171">
    <property type="entry name" value="Piwi"/>
    <property type="match status" value="1"/>
</dbReference>
<dbReference type="SUPFAM" id="SSF53098">
    <property type="entry name" value="Ribonuclease H-like"/>
    <property type="match status" value="1"/>
</dbReference>
<organism evidence="12 13">
    <name type="scientific">Biomphalaria glabrata</name>
    <name type="common">Bloodfluke planorb</name>
    <name type="synonym">Freshwater snail</name>
    <dbReference type="NCBI Taxonomy" id="6526"/>
    <lineage>
        <taxon>Eukaryota</taxon>
        <taxon>Metazoa</taxon>
        <taxon>Spiralia</taxon>
        <taxon>Lophotrochozoa</taxon>
        <taxon>Mollusca</taxon>
        <taxon>Gastropoda</taxon>
        <taxon>Heterobranchia</taxon>
        <taxon>Euthyneura</taxon>
        <taxon>Panpulmonata</taxon>
        <taxon>Hygrophila</taxon>
        <taxon>Lymnaeoidea</taxon>
        <taxon>Planorbidae</taxon>
        <taxon>Biomphalaria</taxon>
    </lineage>
</organism>
<reference evidence="13" key="1">
    <citation type="submission" date="2025-08" db="UniProtKB">
        <authorList>
            <consortium name="RefSeq"/>
        </authorList>
    </citation>
    <scope>IDENTIFICATION</scope>
</reference>
<keyword evidence="5" id="KW-0694">RNA-binding</keyword>
<evidence type="ECO:0000256" key="2">
    <source>
        <dbReference type="ARBA" id="ARBA00022473"/>
    </source>
</evidence>
<protein>
    <submittedName>
        <fullName evidence="13">Piwi-like protein 1 isoform X1</fullName>
    </submittedName>
</protein>
<dbReference type="Gene3D" id="3.30.420.10">
    <property type="entry name" value="Ribonuclease H-like superfamily/Ribonuclease H"/>
    <property type="match status" value="1"/>
</dbReference>
<evidence type="ECO:0000256" key="7">
    <source>
        <dbReference type="ARBA" id="ARBA00038291"/>
    </source>
</evidence>
<dbReference type="AlphaFoldDB" id="A0A9W2YFC9"/>
<dbReference type="PROSITE" id="PS50821">
    <property type="entry name" value="PAZ"/>
    <property type="match status" value="1"/>
</dbReference>
<dbReference type="GO" id="GO:0030154">
    <property type="term" value="P:cell differentiation"/>
    <property type="evidence" value="ECO:0007669"/>
    <property type="project" value="UniProtKB-KW"/>
</dbReference>
<feature type="signal peptide" evidence="9">
    <location>
        <begin position="1"/>
        <end position="20"/>
    </location>
</feature>
<dbReference type="RefSeq" id="XP_055861437.1">
    <property type="nucleotide sequence ID" value="XM_056005462.1"/>
</dbReference>
<evidence type="ECO:0000256" key="1">
    <source>
        <dbReference type="ARBA" id="ARBA00004496"/>
    </source>
</evidence>
<comment type="similarity">
    <text evidence="7">Belongs to the argonaute family. Piwi subfamily.</text>
</comment>
<dbReference type="Proteomes" id="UP001165740">
    <property type="component" value="Chromosome 12"/>
</dbReference>
<evidence type="ECO:0000256" key="6">
    <source>
        <dbReference type="ARBA" id="ARBA00023158"/>
    </source>
</evidence>
<dbReference type="SMART" id="SM00950">
    <property type="entry name" value="Piwi"/>
    <property type="match status" value="1"/>
</dbReference>
<feature type="domain" description="PAZ" evidence="10">
    <location>
        <begin position="327"/>
        <end position="440"/>
    </location>
</feature>
<dbReference type="OrthoDB" id="445936at2759"/>
<dbReference type="CDD" id="cd04658">
    <property type="entry name" value="Piwi_piwi-like_Euk"/>
    <property type="match status" value="1"/>
</dbReference>
<feature type="domain" description="Piwi" evidence="11">
    <location>
        <begin position="610"/>
        <end position="903"/>
    </location>
</feature>
<evidence type="ECO:0000256" key="8">
    <source>
        <dbReference type="SAM" id="MobiDB-lite"/>
    </source>
</evidence>
<evidence type="ECO:0000259" key="11">
    <source>
        <dbReference type="PROSITE" id="PS50822"/>
    </source>
</evidence>
<dbReference type="InterPro" id="IPR036397">
    <property type="entry name" value="RNaseH_sf"/>
</dbReference>
<evidence type="ECO:0000313" key="13">
    <source>
        <dbReference type="RefSeq" id="XP_055861437.1"/>
    </source>
</evidence>
<proteinExistence type="inferred from homology"/>
<dbReference type="PROSITE" id="PS50822">
    <property type="entry name" value="PIWI"/>
    <property type="match status" value="1"/>
</dbReference>
<dbReference type="InterPro" id="IPR036085">
    <property type="entry name" value="PAZ_dom_sf"/>
</dbReference>
<feature type="compositionally biased region" description="Low complexity" evidence="8">
    <location>
        <begin position="48"/>
        <end position="67"/>
    </location>
</feature>
<dbReference type="GO" id="GO:0005737">
    <property type="term" value="C:cytoplasm"/>
    <property type="evidence" value="ECO:0007669"/>
    <property type="project" value="UniProtKB-SubCell"/>
</dbReference>
<dbReference type="Pfam" id="PF02170">
    <property type="entry name" value="PAZ"/>
    <property type="match status" value="1"/>
</dbReference>
<evidence type="ECO:0000313" key="12">
    <source>
        <dbReference type="Proteomes" id="UP001165740"/>
    </source>
</evidence>
<feature type="region of interest" description="Disordered" evidence="8">
    <location>
        <begin position="100"/>
        <end position="131"/>
    </location>
</feature>
<sequence>MQEVTYRFLLLVMFATSASASQLKMSEGGRARGRGGRGKPKEPQTNLPPGVQAVQQQTAPVARGRGRAAVRPAATIEPPSAAQAPPIMQGHPEPQAVPAYGGGGRGVQRGGGRERPTGPPTDEMGALSLRRSPRSAYDKYVDAVYKASEKCSVGKSGESVALYSNYFQVNLATDLKIFQYHVSFKPEVENNRVKFGLIAALSEVVGAVKCFDGGILYLQKLLPKDPLECVSERSYDKAPITVTFKFVCEVYANSPQFLQIVNLMFKRVQITLDMKQIRDHYFNIHLATKIPKHRIEVMPGFTTSILGYDGGNLLCVDTIHKVLRIDTFLDVLYQTFHSVRQNAEEFRRKATKELVGVIVLTKHNNKTYKVDDIAWDARASDCFEKNGQMISYSDYYKEHWNITILDKDQPLLVSRPTEKDLRRGDKKNLFLIPELCIITGLSEQMRSDFNVMRDLAVHTRVGPGERLKQITRLLQQINETPNAGEVLKPWRIGFSSKPVEIAGRTLPAENLLMRNNRGEFLKISYEPREADWSRNMRNAGLLTAVNMDNWIIIFPRASSTLASDLSDCLSKVGRGMSMRINNPIAIEMNDDRNESYLQAIRQNLNQSIQMVVCVVPNQKKDRYDAIKKCCCIDNPVPSQVVVTKTLQKKQGMMSVATKIAIQLNCKMGGEVWGAEIPLKGLMVIGIDTYHDSAHKNQSVGALVASLNKECTRYFSKTEYHPSKDELMRNLQPLMTAALRKYHDVNKALPQKIILYRDGVGDGQLQTVFHSEQEQVMSALKDTGGQDYRPGFAFVIVKKRIQTRLFAKEGNGINNPCPGTIVDQIITKPNWYDFFLVSQSVRQGTVTPTSYNVIYDDSGLQPDHIQRLTYKLTHLYFNWQGTIRVPAPCQYAHKLAFLQGQTLHREFSAYLSDKLFFL</sequence>
<feature type="chain" id="PRO_5040835701" evidence="9">
    <location>
        <begin position="21"/>
        <end position="917"/>
    </location>
</feature>
<evidence type="ECO:0000256" key="5">
    <source>
        <dbReference type="ARBA" id="ARBA00022884"/>
    </source>
</evidence>
<dbReference type="InterPro" id="IPR012337">
    <property type="entry name" value="RNaseH-like_sf"/>
</dbReference>
<keyword evidence="2" id="KW-0217">Developmental protein</keyword>
<keyword evidence="3" id="KW-0963">Cytoplasm</keyword>
<dbReference type="Gene3D" id="2.170.260.10">
    <property type="entry name" value="paz domain"/>
    <property type="match status" value="1"/>
</dbReference>
<feature type="region of interest" description="Disordered" evidence="8">
    <location>
        <begin position="20"/>
        <end position="67"/>
    </location>
</feature>
<dbReference type="InterPro" id="IPR003165">
    <property type="entry name" value="Piwi"/>
</dbReference>
<dbReference type="Pfam" id="PF23278">
    <property type="entry name" value="Piwi_N"/>
    <property type="match status" value="1"/>
</dbReference>